<evidence type="ECO:0000313" key="2">
    <source>
        <dbReference type="EMBL" id="APO67487.1"/>
    </source>
</evidence>
<dbReference type="AlphaFoldDB" id="A0A1L5NHW7"/>
<feature type="transmembrane region" description="Helical" evidence="1">
    <location>
        <begin position="34"/>
        <end position="58"/>
    </location>
</feature>
<keyword evidence="1" id="KW-1133">Transmembrane helix</keyword>
<sequence length="77" mass="8623">MNCRPRSFPNRAFTSFLSECRVILEATVVLRRTIPLTGVVFVIFVAVGLLIAHVVLIATEFGLRNSEEQWVLGLMFG</sequence>
<dbReference type="Proteomes" id="UP000184749">
    <property type="component" value="Chromosome"/>
</dbReference>
<keyword evidence="1" id="KW-0472">Membrane</keyword>
<gene>
    <name evidence="2" type="ORF">IE4872_CH01861</name>
</gene>
<keyword evidence="1" id="KW-0812">Transmembrane</keyword>
<proteinExistence type="predicted"/>
<dbReference type="STRING" id="56730.IE4872_CH01861"/>
<accession>A0A1L5NHW7</accession>
<protein>
    <submittedName>
        <fullName evidence="2">Uncharacterized protein</fullName>
    </submittedName>
</protein>
<name>A0A1L5NHW7_9HYPH</name>
<evidence type="ECO:0000256" key="1">
    <source>
        <dbReference type="SAM" id="Phobius"/>
    </source>
</evidence>
<evidence type="ECO:0000313" key="3">
    <source>
        <dbReference type="Proteomes" id="UP000184749"/>
    </source>
</evidence>
<reference evidence="2 3" key="1">
    <citation type="submission" date="2016-09" db="EMBL/GenBank/DDBJ databases">
        <title>The complete genome sequences of Rhizobium gallicum, symbiovars gallicum and phaseoli, symbionts associated to common bean (Phaseolus vulgaris).</title>
        <authorList>
            <person name="Bustos P."/>
            <person name="Santamaria R.I."/>
            <person name="Perez-Carrascal O.M."/>
            <person name="Juarez S."/>
            <person name="Lozano L."/>
            <person name="Martinez-Flores I."/>
            <person name="Martinez-Romero E."/>
            <person name="Cevallos M."/>
            <person name="Romero D."/>
            <person name="Davila G."/>
            <person name="Gonzalez V."/>
        </authorList>
    </citation>
    <scope>NUCLEOTIDE SEQUENCE [LARGE SCALE GENOMIC DNA]</scope>
    <source>
        <strain evidence="2 3">IE4872</strain>
    </source>
</reference>
<dbReference type="EMBL" id="CP017101">
    <property type="protein sequence ID" value="APO67487.1"/>
    <property type="molecule type" value="Genomic_DNA"/>
</dbReference>
<organism evidence="2 3">
    <name type="scientific">Rhizobium gallicum</name>
    <dbReference type="NCBI Taxonomy" id="56730"/>
    <lineage>
        <taxon>Bacteria</taxon>
        <taxon>Pseudomonadati</taxon>
        <taxon>Pseudomonadota</taxon>
        <taxon>Alphaproteobacteria</taxon>
        <taxon>Hyphomicrobiales</taxon>
        <taxon>Rhizobiaceae</taxon>
        <taxon>Rhizobium/Agrobacterium group</taxon>
        <taxon>Rhizobium</taxon>
    </lineage>
</organism>